<protein>
    <submittedName>
        <fullName evidence="3">DNA damage-inducible protein</fullName>
    </submittedName>
</protein>
<dbReference type="EMBL" id="AP014836">
    <property type="protein sequence ID" value="BAW80540.1"/>
    <property type="molecule type" value="Genomic_DNA"/>
</dbReference>
<dbReference type="Pfam" id="PF13156">
    <property type="entry name" value="Mrr_cat_2"/>
    <property type="match status" value="1"/>
</dbReference>
<dbReference type="Pfam" id="PF04851">
    <property type="entry name" value="ResIII"/>
    <property type="match status" value="1"/>
</dbReference>
<dbReference type="KEGG" id="ntt:TAO_1170"/>
<dbReference type="InterPro" id="IPR041635">
    <property type="entry name" value="Type_ISP_LLaBIII_C"/>
</dbReference>
<feature type="domain" description="Helicase ATP-binding" evidence="2">
    <location>
        <begin position="185"/>
        <end position="388"/>
    </location>
</feature>
<reference evidence="3 4" key="1">
    <citation type="journal article" date="2017" name="ISME J.">
        <title>An acid-tolerant ammonia-oxidizing ?-proteobacterium from soil.</title>
        <authorList>
            <person name="Hayatsu M."/>
            <person name="Tago K."/>
            <person name="Uchiyama I."/>
            <person name="Toyoda A."/>
            <person name="Wang Y."/>
            <person name="Shimomura Y."/>
            <person name="Okubo T."/>
            <person name="Kurisu F."/>
            <person name="Hirono Y."/>
            <person name="Nonaka K."/>
            <person name="Akiyama H."/>
            <person name="Itoh T."/>
            <person name="Takami H."/>
        </authorList>
    </citation>
    <scope>NUCLEOTIDE SEQUENCE [LARGE SCALE GENOMIC DNA]</scope>
    <source>
        <strain evidence="3 4">TAO100</strain>
    </source>
</reference>
<dbReference type="SUPFAM" id="SSF52540">
    <property type="entry name" value="P-loop containing nucleoside triphosphate hydrolases"/>
    <property type="match status" value="2"/>
</dbReference>
<comment type="similarity">
    <text evidence="1">Belongs to the N(4)/N(6)-methyltransferase family.</text>
</comment>
<dbReference type="GO" id="GO:0016787">
    <property type="term" value="F:hydrolase activity"/>
    <property type="evidence" value="ECO:0007669"/>
    <property type="project" value="InterPro"/>
</dbReference>
<dbReference type="Gene3D" id="3.40.1350.10">
    <property type="match status" value="1"/>
</dbReference>
<dbReference type="InterPro" id="IPR001650">
    <property type="entry name" value="Helicase_C-like"/>
</dbReference>
<dbReference type="InterPro" id="IPR029063">
    <property type="entry name" value="SAM-dependent_MTases_sf"/>
</dbReference>
<dbReference type="CDD" id="cd18785">
    <property type="entry name" value="SF2_C"/>
    <property type="match status" value="1"/>
</dbReference>
<dbReference type="GO" id="GO:0006304">
    <property type="term" value="P:DNA modification"/>
    <property type="evidence" value="ECO:0007669"/>
    <property type="project" value="InterPro"/>
</dbReference>
<dbReference type="InterPro" id="IPR053980">
    <property type="entry name" value="ISP_coupler"/>
</dbReference>
<dbReference type="InterPro" id="IPR027417">
    <property type="entry name" value="P-loop_NTPase"/>
</dbReference>
<evidence type="ECO:0000259" key="2">
    <source>
        <dbReference type="PROSITE" id="PS51192"/>
    </source>
</evidence>
<dbReference type="RefSeq" id="WP_197702526.1">
    <property type="nucleotide sequence ID" value="NZ_AP014836.1"/>
</dbReference>
<dbReference type="InterPro" id="IPR011335">
    <property type="entry name" value="Restrct_endonuc-II-like"/>
</dbReference>
<dbReference type="Pfam" id="PF02384">
    <property type="entry name" value="N6_Mtase"/>
    <property type="match status" value="1"/>
</dbReference>
<dbReference type="GO" id="GO:0005829">
    <property type="term" value="C:cytosol"/>
    <property type="evidence" value="ECO:0007669"/>
    <property type="project" value="TreeGrafter"/>
</dbReference>
<dbReference type="InterPro" id="IPR011856">
    <property type="entry name" value="tRNA_endonuc-like_dom_sf"/>
</dbReference>
<dbReference type="Pfam" id="PF00271">
    <property type="entry name" value="Helicase_C"/>
    <property type="match status" value="1"/>
</dbReference>
<dbReference type="GO" id="GO:0009007">
    <property type="term" value="F:site-specific DNA-methyltransferase (adenine-specific) activity"/>
    <property type="evidence" value="ECO:0007669"/>
    <property type="project" value="UniProtKB-EC"/>
</dbReference>
<accession>A0A1Q2SN30</accession>
<dbReference type="InterPro" id="IPR039442">
    <property type="entry name" value="Mrr-like_dom"/>
</dbReference>
<dbReference type="InterPro" id="IPR006935">
    <property type="entry name" value="Helicase/UvrB_N"/>
</dbReference>
<evidence type="ECO:0000313" key="4">
    <source>
        <dbReference type="Proteomes" id="UP000243679"/>
    </source>
</evidence>
<dbReference type="CDD" id="cd22333">
    <property type="entry name" value="LlaBIII_nuclease-like"/>
    <property type="match status" value="1"/>
</dbReference>
<dbReference type="GO" id="GO:0003677">
    <property type="term" value="F:DNA binding"/>
    <property type="evidence" value="ECO:0007669"/>
    <property type="project" value="InterPro"/>
</dbReference>
<dbReference type="PRINTS" id="PR00507">
    <property type="entry name" value="N12N6MTFRASE"/>
</dbReference>
<dbReference type="Proteomes" id="UP000243679">
    <property type="component" value="Chromosome"/>
</dbReference>
<dbReference type="PANTHER" id="PTHR47396:SF1">
    <property type="entry name" value="ATP-DEPENDENT HELICASE IRC3-RELATED"/>
    <property type="match status" value="1"/>
</dbReference>
<dbReference type="Gene3D" id="3.40.50.150">
    <property type="entry name" value="Vaccinia Virus protein VP39"/>
    <property type="match status" value="1"/>
</dbReference>
<dbReference type="InterPro" id="IPR050742">
    <property type="entry name" value="Helicase_Restrict-Modif_Enz"/>
</dbReference>
<dbReference type="Gene3D" id="3.40.50.300">
    <property type="entry name" value="P-loop containing nucleotide triphosphate hydrolases"/>
    <property type="match status" value="2"/>
</dbReference>
<keyword evidence="4" id="KW-1185">Reference proteome</keyword>
<name>A0A1Q2SN30_9GAMM</name>
<evidence type="ECO:0000256" key="1">
    <source>
        <dbReference type="ARBA" id="ARBA00006594"/>
    </source>
</evidence>
<dbReference type="Pfam" id="PF18135">
    <property type="entry name" value="Type_ISP_C"/>
    <property type="match status" value="1"/>
</dbReference>
<dbReference type="Pfam" id="PF22240">
    <property type="entry name" value="ISP_coupler"/>
    <property type="match status" value="1"/>
</dbReference>
<dbReference type="SUPFAM" id="SSF52980">
    <property type="entry name" value="Restriction endonuclease-like"/>
    <property type="match status" value="1"/>
</dbReference>
<sequence>MISALSALLTQFREQTLSVRDQGTSFEKLMLQYFKTEPFYQSQYREIFRYGDWVTRYGEPLGITSKQDTGIDLVAVTPEGQHHAIQCKNYGADKTINKTDIDSFFTASGKTYFSQRIIVTTTNHWTENAQRSLENQQPPVSTLDLHALENSIIDWSAYQVDTTQPVLKAQKQLRDHQQQALNHTLDRFKTADRGKLIMACGTGKTFTSLKIAEAIAGKGKRVLFLVPSLSLLSQTITEWTQESALPLTSFAVCSDSDVGKRQTKADDDRVITGLSDLQYPATTHAETLNRVMNTRPNDDSMTVVFSTYHSIAVLNEAQQQGLPAFDLIICDEAHRTTGATFDGEEESAFVRVHDNSFIQGHKRLYMTATPRIYGDDAKKTEGVTLCSMDDESIYGKDLYVITFSEAVARKLLVDYKVIVLAIEEAHINRRLQTLLTNQSNSLKVDDAAKIVGCWKALSKQDLLEGNAKLAEPMKRAVAFCQVIEKQYQGKKHKVSSKQIAEMFGAVVAQYQDFEKNELLNKDSTAPLDPALLMRCEAQHVDGTMNASEKEAKLSWLKATTEENTCRILSNVRCLAEGVDIPALDAVLFLTPRHSQVEVVQSVGRVMRTVKDENGNDLKKMGYVILPVVIPAGVEPEVALNNNETYRVVWQVLNALRAHDDRFDAMINKLEFNGTMPAKMEVIAIADKVTRKGERVNKQQRQAGQARGGNAIGNVAEDYPAYQYGMQFEVGEIERALYAKIVKKCGNRHHWEDWATDIAKIANTHIDRIKAILENQANSAEIAAFNTFAAELRDDLNNSISDAEIIEMLAQHLITQPVFEALFAQYHFAQHNPMSQALQRVLDTLHAQQLDKERDTLESFYESVKMRAEGIHSAEGKQRIVIELYDKFFRNAFPRMTERLGIVYTPIEVVDFIIHSVEHVLNSEFNSSLAEKNVHILDPFTGTGTFITRLLQSGIIPLEKLPNKYQQEIHANEIVLLAYYIAAINIEATYHGILNGNITGQENSDNTLTTKTDYQPFNGICLTDTFQMTETPDWVDKQLEENSARRKRQQSLDIRVIMGNPPYSAGQESANDNNANVAYPKLDERIRRTYAEHSTATLKNALYDSYIRAIRWSSDRIKDRGVIGFVTNGGFLEANTADGLRKCLAEEFSNLYIFHLRGNQRTSGERSRKEGGKIFGSGSRAPIAISILVKNPDSSAQGQIYFYDIGDYLSQKEKLEIIAELGSIQAITAQHGWQPITPDRFGDWLNQRDPNFDSYISLGDKKDKNAKVVFENYSRGIATSRDAWCYNASKIKLQKHIQKSINFYNSEVQRYLDEKSQLKAEDFAKFDSTSFTWDSANKWDLEKGKFYPFDSHALYKAIYRPFTGSNLYFHRLMNNRVYQMPQIFPTPESENWVISVTGLGTPKEFSCVITNVIPDIQLHANGQCFPLYLYEKAEPNMGLFAQAGIEAQYQRREAITNEALAHFQAAYPELSISKEDIFYTLYGLLHSEDYREQYADNLSKQLPRIPRVKTAQVFSAFTQAGRDLAALHLNYETVVLNTTAKLTGKTKGLTITANGVIGGQDSDFYVTQMKFGKTKDSETGKSVEDKTTVIYNPGITIEHIPLESYDYIVNGKPALEWVMERQSVTTDKKSGITNDANDWALETMGNAKYPLELFLRVITVSLKTQAIVGKLPKLEI</sequence>
<organism evidence="3 4">
    <name type="scientific">Candidatus Nitrosoglobus terrae</name>
    <dbReference type="NCBI Taxonomy" id="1630141"/>
    <lineage>
        <taxon>Bacteria</taxon>
        <taxon>Pseudomonadati</taxon>
        <taxon>Pseudomonadota</taxon>
        <taxon>Gammaproteobacteria</taxon>
        <taxon>Chromatiales</taxon>
        <taxon>Chromatiaceae</taxon>
        <taxon>Candidatus Nitrosoglobus</taxon>
    </lineage>
</organism>
<dbReference type="GO" id="GO:0005524">
    <property type="term" value="F:ATP binding"/>
    <property type="evidence" value="ECO:0007669"/>
    <property type="project" value="InterPro"/>
</dbReference>
<dbReference type="REBASE" id="177249">
    <property type="entry name" value="Nte100ORF1170P"/>
</dbReference>
<dbReference type="InterPro" id="IPR014001">
    <property type="entry name" value="Helicase_ATP-bd"/>
</dbReference>
<dbReference type="InterPro" id="IPR003356">
    <property type="entry name" value="DNA_methylase_A-5"/>
</dbReference>
<gene>
    <name evidence="3" type="ORF">TAO_1170</name>
</gene>
<dbReference type="SMART" id="SM00490">
    <property type="entry name" value="HELICc"/>
    <property type="match status" value="1"/>
</dbReference>
<proteinExistence type="inferred from homology"/>
<dbReference type="SMART" id="SM00487">
    <property type="entry name" value="DEXDc"/>
    <property type="match status" value="1"/>
</dbReference>
<dbReference type="SUPFAM" id="SSF53335">
    <property type="entry name" value="S-adenosyl-L-methionine-dependent methyltransferases"/>
    <property type="match status" value="1"/>
</dbReference>
<dbReference type="PROSITE" id="PS51192">
    <property type="entry name" value="HELICASE_ATP_BIND_1"/>
    <property type="match status" value="1"/>
</dbReference>
<evidence type="ECO:0000313" key="3">
    <source>
        <dbReference type="EMBL" id="BAW80540.1"/>
    </source>
</evidence>
<dbReference type="PANTHER" id="PTHR47396">
    <property type="entry name" value="TYPE I RESTRICTION ENZYME ECOKI R PROTEIN"/>
    <property type="match status" value="1"/>
</dbReference>